<keyword evidence="3" id="KW-1185">Reference proteome</keyword>
<name>A0A1H1R0T4_9FLAO</name>
<keyword evidence="1" id="KW-0472">Membrane</keyword>
<dbReference type="STRING" id="1250231.SAMN04488552_2714"/>
<dbReference type="EMBL" id="LT629745">
    <property type="protein sequence ID" value="SDS29272.1"/>
    <property type="molecule type" value="Genomic_DNA"/>
</dbReference>
<feature type="transmembrane region" description="Helical" evidence="1">
    <location>
        <begin position="30"/>
        <end position="48"/>
    </location>
</feature>
<accession>A0A1H1R0T4</accession>
<sequence length="67" mass="7517">MNNSQVINTTLIVIGGALLLYSISAEDVSPYFKIIGLVIIMLGLYRATNYWVATKDDHQDENENEVK</sequence>
<dbReference type="RefSeq" id="WP_026935346.1">
    <property type="nucleotide sequence ID" value="NZ_LT629745.1"/>
</dbReference>
<evidence type="ECO:0000256" key="1">
    <source>
        <dbReference type="SAM" id="Phobius"/>
    </source>
</evidence>
<organism evidence="2 3">
    <name type="scientific">Christiangramia echinicola</name>
    <dbReference type="NCBI Taxonomy" id="279359"/>
    <lineage>
        <taxon>Bacteria</taxon>
        <taxon>Pseudomonadati</taxon>
        <taxon>Bacteroidota</taxon>
        <taxon>Flavobacteriia</taxon>
        <taxon>Flavobacteriales</taxon>
        <taxon>Flavobacteriaceae</taxon>
        <taxon>Christiangramia</taxon>
    </lineage>
</organism>
<feature type="transmembrane region" description="Helical" evidence="1">
    <location>
        <begin position="6"/>
        <end position="23"/>
    </location>
</feature>
<proteinExistence type="predicted"/>
<reference evidence="2 3" key="1">
    <citation type="submission" date="2016-10" db="EMBL/GenBank/DDBJ databases">
        <authorList>
            <person name="Varghese N."/>
            <person name="Submissions S."/>
        </authorList>
    </citation>
    <scope>NUCLEOTIDE SEQUENCE [LARGE SCALE GENOMIC DNA]</scope>
    <source>
        <strain evidence="2 3">Mar_2010_102</strain>
    </source>
</reference>
<dbReference type="AlphaFoldDB" id="A0A1H1R0T4"/>
<evidence type="ECO:0000313" key="2">
    <source>
        <dbReference type="EMBL" id="SDS29272.1"/>
    </source>
</evidence>
<protein>
    <submittedName>
        <fullName evidence="2">Uncharacterized protein</fullName>
    </submittedName>
</protein>
<dbReference type="Proteomes" id="UP000198858">
    <property type="component" value="Chromosome I"/>
</dbReference>
<evidence type="ECO:0000313" key="3">
    <source>
        <dbReference type="Proteomes" id="UP000198858"/>
    </source>
</evidence>
<keyword evidence="1" id="KW-0812">Transmembrane</keyword>
<keyword evidence="1" id="KW-1133">Transmembrane helix</keyword>
<gene>
    <name evidence="2" type="ORF">SAMN04488552_2714</name>
</gene>